<gene>
    <name evidence="2" type="ORF">IAA69_08595</name>
</gene>
<dbReference type="Proteomes" id="UP000824261">
    <property type="component" value="Unassembled WGS sequence"/>
</dbReference>
<sequence>MQLPVDIKAVFDEATDIDTARQTPVFAAVYIDESAPQDVQAFVRASFSTMASNARVSIMYYPAMTPAPVPEADLAVVVAGLDETTGGVAQMLREAGVPTMVVTTLPRLAGEIAQTAGNAIPEGDLLAPPAPPTDPSALPEEAGQAEPWPLDDASRAALGVRMGQWVIDACHEKRLAMALAFPFVRKPMALDAVNATAAQNAGVGLVVFIPGADMPIMTLNQAKMLLQIAAAYGQPLGIERVKELAAVVGGAFACRSVARQLVAFVPALGWAIKAAIGYTGTLAMGRAAVEYFEGNGSIDHLAEVVGRARDKAVMAAEAARAAESPKDAVRSAVGVVSGKMRGAAQSVREKGPGVAKSVADSAVSAAVEGTVGDTMADKATGAARSAMNAVTNVVTRRFTK</sequence>
<evidence type="ECO:0000313" key="3">
    <source>
        <dbReference type="Proteomes" id="UP000824261"/>
    </source>
</evidence>
<dbReference type="AlphaFoldDB" id="A0A9D1D3Z8"/>
<accession>A0A9D1D3Z8</accession>
<evidence type="ECO:0008006" key="4">
    <source>
        <dbReference type="Google" id="ProtNLM"/>
    </source>
</evidence>
<reference evidence="2" key="1">
    <citation type="submission" date="2020-10" db="EMBL/GenBank/DDBJ databases">
        <authorList>
            <person name="Gilroy R."/>
        </authorList>
    </citation>
    <scope>NUCLEOTIDE SEQUENCE</scope>
    <source>
        <strain evidence="2">ChiGjej1B1-2707</strain>
    </source>
</reference>
<reference evidence="2" key="2">
    <citation type="journal article" date="2021" name="PeerJ">
        <title>Extensive microbial diversity within the chicken gut microbiome revealed by metagenomics and culture.</title>
        <authorList>
            <person name="Gilroy R."/>
            <person name="Ravi A."/>
            <person name="Getino M."/>
            <person name="Pursley I."/>
            <person name="Horton D.L."/>
            <person name="Alikhan N.F."/>
            <person name="Baker D."/>
            <person name="Gharbi K."/>
            <person name="Hall N."/>
            <person name="Watson M."/>
            <person name="Adriaenssens E.M."/>
            <person name="Foster-Nyarko E."/>
            <person name="Jarju S."/>
            <person name="Secka A."/>
            <person name="Antonio M."/>
            <person name="Oren A."/>
            <person name="Chaudhuri R.R."/>
            <person name="La Ragione R."/>
            <person name="Hildebrand F."/>
            <person name="Pallen M.J."/>
        </authorList>
    </citation>
    <scope>NUCLEOTIDE SEQUENCE</scope>
    <source>
        <strain evidence="2">ChiGjej1B1-2707</strain>
    </source>
</reference>
<dbReference type="EMBL" id="DVGB01000106">
    <property type="protein sequence ID" value="HIR02300.1"/>
    <property type="molecule type" value="Genomic_DNA"/>
</dbReference>
<feature type="region of interest" description="Disordered" evidence="1">
    <location>
        <begin position="121"/>
        <end position="146"/>
    </location>
</feature>
<organism evidence="2 3">
    <name type="scientific">Candidatus Aveggerthella stercoripullorum</name>
    <dbReference type="NCBI Taxonomy" id="2840688"/>
    <lineage>
        <taxon>Bacteria</taxon>
        <taxon>Bacillati</taxon>
        <taxon>Actinomycetota</taxon>
        <taxon>Coriobacteriia</taxon>
        <taxon>Eggerthellales</taxon>
        <taxon>Eggerthellaceae</taxon>
        <taxon>Eggerthellaceae incertae sedis</taxon>
        <taxon>Candidatus Aveggerthella</taxon>
    </lineage>
</organism>
<evidence type="ECO:0000256" key="1">
    <source>
        <dbReference type="SAM" id="MobiDB-lite"/>
    </source>
</evidence>
<comment type="caution">
    <text evidence="2">The sequence shown here is derived from an EMBL/GenBank/DDBJ whole genome shotgun (WGS) entry which is preliminary data.</text>
</comment>
<name>A0A9D1D3Z8_9ACTN</name>
<proteinExistence type="predicted"/>
<protein>
    <recommendedName>
        <fullName evidence="4">DUF697 domain-containing protein</fullName>
    </recommendedName>
</protein>
<evidence type="ECO:0000313" key="2">
    <source>
        <dbReference type="EMBL" id="HIR02300.1"/>
    </source>
</evidence>